<dbReference type="InterPro" id="IPR000055">
    <property type="entry name" value="Restrct_endonuc_typeI_TRD"/>
</dbReference>
<evidence type="ECO:0000259" key="4">
    <source>
        <dbReference type="Pfam" id="PF01420"/>
    </source>
</evidence>
<keyword evidence="2" id="KW-0680">Restriction system</keyword>
<evidence type="ECO:0000256" key="2">
    <source>
        <dbReference type="ARBA" id="ARBA00022747"/>
    </source>
</evidence>
<dbReference type="InterPro" id="IPR044946">
    <property type="entry name" value="Restrct_endonuc_typeI_TRD_sf"/>
</dbReference>
<keyword evidence="5" id="KW-0540">Nuclease</keyword>
<protein>
    <submittedName>
        <fullName evidence="5">Restriction endonuclease subunit S</fullName>
        <ecNumber evidence="5">3.1.21.-</ecNumber>
    </submittedName>
</protein>
<proteinExistence type="inferred from homology"/>
<dbReference type="Proteomes" id="UP001595748">
    <property type="component" value="Unassembled WGS sequence"/>
</dbReference>
<sequence length="434" mass="48477">MASEWENLTLAEVCARGGGNIQTGPFGSQLHAEDYVEEGIPSVMPQNIGDNRILEDGIARISPEDANRLSRYLLREGDVVYSRRGDIERRALVRSHENGWLCGTGCLRVRFGEGVVVPEYAAFYLATYEARSWLKNHAVGATMPNLNTAILGALPFVLPPLPIQRQIASILSAFDDKIELNRQMNHTLEQMARALFKSWFVDFDPVRAKMRGEQPEGMDAETAALFPDELVEVNGREVPRGWEVKGLDELAEFLNGLALQKYPATGENDLPIIKIAQLKKGEAEGAGFASRQIGEKYTVHNGDILFSWSGSLEVTRWAGGEGALNQHLFKVSSKDYPHWFIYGWLLEHLPEFQAIAANKATTMGHIQRKHLNDAKATLPPTADLAMMETVMQPIFESVYANDLEAKQLSKLRDELLPRLLSGEIRVTDLVDHQR</sequence>
<accession>A0ABV8AB25</accession>
<evidence type="ECO:0000256" key="1">
    <source>
        <dbReference type="ARBA" id="ARBA00010923"/>
    </source>
</evidence>
<name>A0ABV8AB25_9DEIO</name>
<dbReference type="InterPro" id="IPR052021">
    <property type="entry name" value="Type-I_RS_S_subunit"/>
</dbReference>
<evidence type="ECO:0000313" key="5">
    <source>
        <dbReference type="EMBL" id="MFC3862536.1"/>
    </source>
</evidence>
<comment type="similarity">
    <text evidence="1">Belongs to the type-I restriction system S methylase family.</text>
</comment>
<gene>
    <name evidence="5" type="ORF">ACFOPQ_17370</name>
</gene>
<feature type="domain" description="Type I restriction modification DNA specificity" evidence="4">
    <location>
        <begin position="3"/>
        <end position="190"/>
    </location>
</feature>
<keyword evidence="3" id="KW-0238">DNA-binding</keyword>
<dbReference type="RefSeq" id="WP_380080493.1">
    <property type="nucleotide sequence ID" value="NZ_JBHRZF010000203.1"/>
</dbReference>
<comment type="caution">
    <text evidence="5">The sequence shown here is derived from an EMBL/GenBank/DDBJ whole genome shotgun (WGS) entry which is preliminary data.</text>
</comment>
<dbReference type="Gene3D" id="3.90.220.20">
    <property type="entry name" value="DNA methylase specificity domains"/>
    <property type="match status" value="2"/>
</dbReference>
<dbReference type="EMBL" id="JBHRZF010000203">
    <property type="protein sequence ID" value="MFC3862536.1"/>
    <property type="molecule type" value="Genomic_DNA"/>
</dbReference>
<dbReference type="GO" id="GO:0004519">
    <property type="term" value="F:endonuclease activity"/>
    <property type="evidence" value="ECO:0007669"/>
    <property type="project" value="UniProtKB-KW"/>
</dbReference>
<keyword evidence="5" id="KW-0378">Hydrolase</keyword>
<dbReference type="EC" id="3.1.21.-" evidence="5"/>
<dbReference type="PANTHER" id="PTHR30408">
    <property type="entry name" value="TYPE-1 RESTRICTION ENZYME ECOKI SPECIFICITY PROTEIN"/>
    <property type="match status" value="1"/>
</dbReference>
<dbReference type="GO" id="GO:0016787">
    <property type="term" value="F:hydrolase activity"/>
    <property type="evidence" value="ECO:0007669"/>
    <property type="project" value="UniProtKB-KW"/>
</dbReference>
<evidence type="ECO:0000313" key="6">
    <source>
        <dbReference type="Proteomes" id="UP001595748"/>
    </source>
</evidence>
<organism evidence="5 6">
    <name type="scientific">Deinococcus antarcticus</name>
    <dbReference type="NCBI Taxonomy" id="1298767"/>
    <lineage>
        <taxon>Bacteria</taxon>
        <taxon>Thermotogati</taxon>
        <taxon>Deinococcota</taxon>
        <taxon>Deinococci</taxon>
        <taxon>Deinococcales</taxon>
        <taxon>Deinococcaceae</taxon>
        <taxon>Deinococcus</taxon>
    </lineage>
</organism>
<evidence type="ECO:0000256" key="3">
    <source>
        <dbReference type="ARBA" id="ARBA00023125"/>
    </source>
</evidence>
<reference evidence="6" key="1">
    <citation type="journal article" date="2019" name="Int. J. Syst. Evol. Microbiol.">
        <title>The Global Catalogue of Microorganisms (GCM) 10K type strain sequencing project: providing services to taxonomists for standard genome sequencing and annotation.</title>
        <authorList>
            <consortium name="The Broad Institute Genomics Platform"/>
            <consortium name="The Broad Institute Genome Sequencing Center for Infectious Disease"/>
            <person name="Wu L."/>
            <person name="Ma J."/>
        </authorList>
    </citation>
    <scope>NUCLEOTIDE SEQUENCE [LARGE SCALE GENOMIC DNA]</scope>
    <source>
        <strain evidence="6">CCTCC AB 2013263</strain>
    </source>
</reference>
<feature type="domain" description="Type I restriction modification DNA specificity" evidence="4">
    <location>
        <begin position="239"/>
        <end position="408"/>
    </location>
</feature>
<dbReference type="Pfam" id="PF01420">
    <property type="entry name" value="Methylase_S"/>
    <property type="match status" value="2"/>
</dbReference>
<dbReference type="PANTHER" id="PTHR30408:SF13">
    <property type="entry name" value="TYPE I RESTRICTION ENZYME HINDI SPECIFICITY SUBUNIT"/>
    <property type="match status" value="1"/>
</dbReference>
<keyword evidence="6" id="KW-1185">Reference proteome</keyword>
<dbReference type="CDD" id="cd17256">
    <property type="entry name" value="RMtype1_S_EcoJA65PI-TRD1-CR1_like"/>
    <property type="match status" value="1"/>
</dbReference>
<keyword evidence="5" id="KW-0255">Endonuclease</keyword>
<dbReference type="SUPFAM" id="SSF116734">
    <property type="entry name" value="DNA methylase specificity domain"/>
    <property type="match status" value="2"/>
</dbReference>